<evidence type="ECO:0000313" key="3">
    <source>
        <dbReference type="Proteomes" id="UP000605253"/>
    </source>
</evidence>
<reference evidence="2" key="2">
    <citation type="submission" date="2020-09" db="EMBL/GenBank/DDBJ databases">
        <authorList>
            <person name="Sun Q."/>
            <person name="Zhou Y."/>
        </authorList>
    </citation>
    <scope>NUCLEOTIDE SEQUENCE</scope>
    <source>
        <strain evidence="2">CGMCC 1.12181</strain>
    </source>
</reference>
<feature type="chain" id="PRO_5038023994" evidence="1">
    <location>
        <begin position="19"/>
        <end position="470"/>
    </location>
</feature>
<organism evidence="2 3">
    <name type="scientific">Marinicella pacifica</name>
    <dbReference type="NCBI Taxonomy" id="1171543"/>
    <lineage>
        <taxon>Bacteria</taxon>
        <taxon>Pseudomonadati</taxon>
        <taxon>Pseudomonadota</taxon>
        <taxon>Gammaproteobacteria</taxon>
        <taxon>Lysobacterales</taxon>
        <taxon>Marinicellaceae</taxon>
        <taxon>Marinicella</taxon>
    </lineage>
</organism>
<sequence>MKKLLPLLLIIMSTPLVAQALEDNQLSPQDKTFQQEIMRANYIPQLLQVAEGTMKKKQHKRHLMVWERIAQLEPNNPEFQFELARAYALVDEKTGAYNALVKLQNAGLSYQIDGDDSFTNIQGTKVYDYIVNGMKDNATAYGEGKVVATVDDSFSGMLFENMVYDKNNQRFLLASIRSGEIYQIDQQGQFSPFISDANPEKGPWGAVDMVLANDNKSLWVASASMPQFNGVTEQNLGRAMISQYRLSDGELIKRVVFGDSQTPQLLTALHMGHAGALYFLSLFDKTIYQLNADSDKPEKVIELPGLNAIKAITSNTDDSYLYVADFEKGLYVIDIATQKVGNMDPKGERFFTGISDLFYVDGDLVGIQSGVSPARVMRFDLAQDLLIKMTFPVEASHPDFVTLGNGTLVDNHVYYVANSQWGKMDMGGNLIEGENWQPLKIMKSPIDYRMQEHIDNQKRIEEIKKKRGIK</sequence>
<accession>A0A917CK82</accession>
<proteinExistence type="predicted"/>
<name>A0A917CK82_9GAMM</name>
<dbReference type="EMBL" id="BMEO01000002">
    <property type="protein sequence ID" value="GGF89055.1"/>
    <property type="molecule type" value="Genomic_DNA"/>
</dbReference>
<dbReference type="SUPFAM" id="SSF75011">
    <property type="entry name" value="3-carboxy-cis,cis-mucoante lactonizing enzyme"/>
    <property type="match status" value="1"/>
</dbReference>
<comment type="caution">
    <text evidence="2">The sequence shown here is derived from an EMBL/GenBank/DDBJ whole genome shotgun (WGS) entry which is preliminary data.</text>
</comment>
<dbReference type="AlphaFoldDB" id="A0A917CK82"/>
<gene>
    <name evidence="2" type="ORF">GCM10011365_07830</name>
</gene>
<dbReference type="RefSeq" id="WP_345258983.1">
    <property type="nucleotide sequence ID" value="NZ_BAABJF010000032.1"/>
</dbReference>
<reference evidence="2" key="1">
    <citation type="journal article" date="2014" name="Int. J. Syst. Evol. Microbiol.">
        <title>Complete genome sequence of Corynebacterium casei LMG S-19264T (=DSM 44701T), isolated from a smear-ripened cheese.</title>
        <authorList>
            <consortium name="US DOE Joint Genome Institute (JGI-PGF)"/>
            <person name="Walter F."/>
            <person name="Albersmeier A."/>
            <person name="Kalinowski J."/>
            <person name="Ruckert C."/>
        </authorList>
    </citation>
    <scope>NUCLEOTIDE SEQUENCE</scope>
    <source>
        <strain evidence="2">CGMCC 1.12181</strain>
    </source>
</reference>
<keyword evidence="1" id="KW-0732">Signal</keyword>
<feature type="signal peptide" evidence="1">
    <location>
        <begin position="1"/>
        <end position="18"/>
    </location>
</feature>
<dbReference type="Proteomes" id="UP000605253">
    <property type="component" value="Unassembled WGS sequence"/>
</dbReference>
<protein>
    <submittedName>
        <fullName evidence="2">Uncharacterized protein</fullName>
    </submittedName>
</protein>
<evidence type="ECO:0000313" key="2">
    <source>
        <dbReference type="EMBL" id="GGF89055.1"/>
    </source>
</evidence>
<evidence type="ECO:0000256" key="1">
    <source>
        <dbReference type="SAM" id="SignalP"/>
    </source>
</evidence>
<dbReference type="Gene3D" id="2.130.10.10">
    <property type="entry name" value="YVTN repeat-like/Quinoprotein amine dehydrogenase"/>
    <property type="match status" value="1"/>
</dbReference>
<keyword evidence="3" id="KW-1185">Reference proteome</keyword>
<dbReference type="InterPro" id="IPR015943">
    <property type="entry name" value="WD40/YVTN_repeat-like_dom_sf"/>
</dbReference>